<dbReference type="InterPro" id="IPR023393">
    <property type="entry name" value="START-like_dom_sf"/>
</dbReference>
<accession>A0ABT6VVW5</accession>
<evidence type="ECO:0000313" key="2">
    <source>
        <dbReference type="Proteomes" id="UP001156398"/>
    </source>
</evidence>
<protein>
    <submittedName>
        <fullName evidence="1">SRPBCC family protein</fullName>
    </submittedName>
</protein>
<proteinExistence type="predicted"/>
<dbReference type="Pfam" id="PF10604">
    <property type="entry name" value="Polyketide_cyc2"/>
    <property type="match status" value="1"/>
</dbReference>
<dbReference type="InterPro" id="IPR019587">
    <property type="entry name" value="Polyketide_cyclase/dehydratase"/>
</dbReference>
<dbReference type="Gene3D" id="3.30.530.20">
    <property type="match status" value="1"/>
</dbReference>
<name>A0ABT6VVW5_9ACTN</name>
<dbReference type="EMBL" id="JAAGKO020000007">
    <property type="protein sequence ID" value="MDI5962624.1"/>
    <property type="molecule type" value="Genomic_DNA"/>
</dbReference>
<organism evidence="1 2">
    <name type="scientific">Streptantibioticus silvisoli</name>
    <dbReference type="NCBI Taxonomy" id="2705255"/>
    <lineage>
        <taxon>Bacteria</taxon>
        <taxon>Bacillati</taxon>
        <taxon>Actinomycetota</taxon>
        <taxon>Actinomycetes</taxon>
        <taxon>Kitasatosporales</taxon>
        <taxon>Streptomycetaceae</taxon>
        <taxon>Streptantibioticus</taxon>
    </lineage>
</organism>
<dbReference type="Proteomes" id="UP001156398">
    <property type="component" value="Unassembled WGS sequence"/>
</dbReference>
<dbReference type="RefSeq" id="WP_271323362.1">
    <property type="nucleotide sequence ID" value="NZ_JAAGKO020000007.1"/>
</dbReference>
<evidence type="ECO:0000313" key="1">
    <source>
        <dbReference type="EMBL" id="MDI5962624.1"/>
    </source>
</evidence>
<comment type="caution">
    <text evidence="1">The sequence shown here is derived from an EMBL/GenBank/DDBJ whole genome shotgun (WGS) entry which is preliminary data.</text>
</comment>
<keyword evidence="2" id="KW-1185">Reference proteome</keyword>
<sequence>MALIAITRRCELPAEEAWRRLTRWEGHAAHVPLTRIVVETPPPNGPGTRFTARTGVGAAGFDDPMEVVRWQPPLPGAAGHCRLEKRGRVVTGWAQIEVAPDGTGCVVRWREDIRVLRLPAVFDGLTAAGGRLMFGRAVDGLLAGS</sequence>
<gene>
    <name evidence="1" type="ORF">POF43_007845</name>
</gene>
<reference evidence="1 2" key="1">
    <citation type="submission" date="2023-05" db="EMBL/GenBank/DDBJ databases">
        <title>Streptantibioticus silvisoli sp. nov., acidotolerant actinomycetes 1 from pine litter.</title>
        <authorList>
            <person name="Swiecimska M."/>
            <person name="Golinska P."/>
            <person name="Sangal V."/>
            <person name="Wachnowicz B."/>
            <person name="Goodfellow M."/>
        </authorList>
    </citation>
    <scope>NUCLEOTIDE SEQUENCE [LARGE SCALE GENOMIC DNA]</scope>
    <source>
        <strain evidence="1 2">SL54</strain>
    </source>
</reference>
<dbReference type="SUPFAM" id="SSF55961">
    <property type="entry name" value="Bet v1-like"/>
    <property type="match status" value="1"/>
</dbReference>